<feature type="transmembrane region" description="Helical" evidence="1">
    <location>
        <begin position="84"/>
        <end position="103"/>
    </location>
</feature>
<evidence type="ECO:0008006" key="4">
    <source>
        <dbReference type="Google" id="ProtNLM"/>
    </source>
</evidence>
<keyword evidence="3" id="KW-1185">Reference proteome</keyword>
<keyword evidence="1" id="KW-0812">Transmembrane</keyword>
<dbReference type="RefSeq" id="WP_051861407.1">
    <property type="nucleotide sequence ID" value="NZ_JBHSPX010000001.1"/>
</dbReference>
<comment type="caution">
    <text evidence="2">The sequence shown here is derived from an EMBL/GenBank/DDBJ whole genome shotgun (WGS) entry which is preliminary data.</text>
</comment>
<dbReference type="Proteomes" id="UP001596139">
    <property type="component" value="Unassembled WGS sequence"/>
</dbReference>
<evidence type="ECO:0000256" key="1">
    <source>
        <dbReference type="SAM" id="Phobius"/>
    </source>
</evidence>
<evidence type="ECO:0000313" key="3">
    <source>
        <dbReference type="Proteomes" id="UP001596139"/>
    </source>
</evidence>
<feature type="transmembrane region" description="Helical" evidence="1">
    <location>
        <begin position="32"/>
        <end position="52"/>
    </location>
</feature>
<reference evidence="3" key="1">
    <citation type="journal article" date="2019" name="Int. J. Syst. Evol. Microbiol.">
        <title>The Global Catalogue of Microorganisms (GCM) 10K type strain sequencing project: providing services to taxonomists for standard genome sequencing and annotation.</title>
        <authorList>
            <consortium name="The Broad Institute Genomics Platform"/>
            <consortium name="The Broad Institute Genome Sequencing Center for Infectious Disease"/>
            <person name="Wu L."/>
            <person name="Ma J."/>
        </authorList>
    </citation>
    <scope>NUCLEOTIDE SEQUENCE [LARGE SCALE GENOMIC DNA]</scope>
    <source>
        <strain evidence="3">CGMCC 1.15180</strain>
    </source>
</reference>
<gene>
    <name evidence="2" type="ORF">ACFP4F_01255</name>
</gene>
<feature type="transmembrane region" description="Helical" evidence="1">
    <location>
        <begin position="58"/>
        <end position="77"/>
    </location>
</feature>
<feature type="transmembrane region" description="Helical" evidence="1">
    <location>
        <begin position="115"/>
        <end position="137"/>
    </location>
</feature>
<accession>A0ABW1MDF7</accession>
<organism evidence="2 3">
    <name type="scientific">Streptomyces ochraceiscleroticus</name>
    <dbReference type="NCBI Taxonomy" id="47761"/>
    <lineage>
        <taxon>Bacteria</taxon>
        <taxon>Bacillati</taxon>
        <taxon>Actinomycetota</taxon>
        <taxon>Actinomycetes</taxon>
        <taxon>Kitasatosporales</taxon>
        <taxon>Streptomycetaceae</taxon>
        <taxon>Streptomyces</taxon>
    </lineage>
</organism>
<name>A0ABW1MDF7_9ACTN</name>
<keyword evidence="1" id="KW-1133">Transmembrane helix</keyword>
<evidence type="ECO:0000313" key="2">
    <source>
        <dbReference type="EMBL" id="MFC6061178.1"/>
    </source>
</evidence>
<sequence length="213" mass="22453">MKTAEKTGGASREKTVGTLFRRLVRQDREDHLAVKLLPRIVFGIAAAFTLFHVASSSAAAFTGVAVLLALALLCWLLRSRKQLLLALLATPLTAAVTGYLAAAGDTARGVTADMISGQAVFGYWALAGMALLGAWMIKEHPGRRGVTVLLADGVLIIASFVGALVPWAAVPIGFLGVLTVLALRGRGITVLHRRLTAFAAFLRRAGTHARTGD</sequence>
<protein>
    <recommendedName>
        <fullName evidence="4">Integral membrane protein</fullName>
    </recommendedName>
</protein>
<dbReference type="EMBL" id="JBHSPX010000001">
    <property type="protein sequence ID" value="MFC6061178.1"/>
    <property type="molecule type" value="Genomic_DNA"/>
</dbReference>
<proteinExistence type="predicted"/>
<feature type="transmembrane region" description="Helical" evidence="1">
    <location>
        <begin position="144"/>
        <end position="161"/>
    </location>
</feature>
<keyword evidence="1" id="KW-0472">Membrane</keyword>